<gene>
    <name evidence="1" type="ORF">SDC9_35130</name>
</gene>
<evidence type="ECO:0000313" key="1">
    <source>
        <dbReference type="EMBL" id="MPL89099.1"/>
    </source>
</evidence>
<dbReference type="AlphaFoldDB" id="A0A644VCL0"/>
<accession>A0A644VCL0</accession>
<sequence length="125" mass="14819">MEIEKEFKKYMDIYKSDEELAKIMELITFENIFNLEFLRANSKFTSMDDMIWRSGFGIMNLMEVENVNQDKWNEYIAKNTECKTWHEFGKLAMIDWMKVTLKLAEEAKARGEQLVTPISKTADNN</sequence>
<dbReference type="EMBL" id="VSSQ01000273">
    <property type="protein sequence ID" value="MPL89099.1"/>
    <property type="molecule type" value="Genomic_DNA"/>
</dbReference>
<organism evidence="1">
    <name type="scientific">bioreactor metagenome</name>
    <dbReference type="NCBI Taxonomy" id="1076179"/>
    <lineage>
        <taxon>unclassified sequences</taxon>
        <taxon>metagenomes</taxon>
        <taxon>ecological metagenomes</taxon>
    </lineage>
</organism>
<proteinExistence type="predicted"/>
<protein>
    <submittedName>
        <fullName evidence="1">Uncharacterized protein</fullName>
    </submittedName>
</protein>
<name>A0A644VCL0_9ZZZZ</name>
<comment type="caution">
    <text evidence="1">The sequence shown here is derived from an EMBL/GenBank/DDBJ whole genome shotgun (WGS) entry which is preliminary data.</text>
</comment>
<reference evidence="1" key="1">
    <citation type="submission" date="2019-08" db="EMBL/GenBank/DDBJ databases">
        <authorList>
            <person name="Kucharzyk K."/>
            <person name="Murdoch R.W."/>
            <person name="Higgins S."/>
            <person name="Loffler F."/>
        </authorList>
    </citation>
    <scope>NUCLEOTIDE SEQUENCE</scope>
</reference>